<sequence length="227" mass="24690">MLAAIVAVLLGGVSLWVLYGSDWLRVERVTVQGAEALRPEEVREAAAVPMDAPLMSVDTGTVAKRLRAKLPRIASVHVERSWPNTIGLKVTERQPELLLEKAGKFIEMDAEGVRFATVAKAPKGIPRLEMEAKRSPSLRRFGEEYLRRAAVEVASSLPATVRADTRVIRVRSYDAISLELSDGRTVQWGSPEQDKAKSVALVALLKAEREAEHFDVSAPGAPAVSGS</sequence>
<keyword evidence="3 8" id="KW-0132">Cell division</keyword>
<evidence type="ECO:0000313" key="11">
    <source>
        <dbReference type="Proteomes" id="UP000588098"/>
    </source>
</evidence>
<dbReference type="GO" id="GO:0005886">
    <property type="term" value="C:plasma membrane"/>
    <property type="evidence" value="ECO:0007669"/>
    <property type="project" value="UniProtKB-SubCell"/>
</dbReference>
<keyword evidence="11" id="KW-1185">Reference proteome</keyword>
<evidence type="ECO:0000256" key="7">
    <source>
        <dbReference type="ARBA" id="ARBA00023306"/>
    </source>
</evidence>
<evidence type="ECO:0000256" key="8">
    <source>
        <dbReference type="HAMAP-Rule" id="MF_00911"/>
    </source>
</evidence>
<reference evidence="10 11" key="1">
    <citation type="submission" date="2020-08" db="EMBL/GenBank/DDBJ databases">
        <title>Genomic Encyclopedia of Type Strains, Phase III (KMG-III): the genomes of soil and plant-associated and newly described type strains.</title>
        <authorList>
            <person name="Whitman W."/>
        </authorList>
    </citation>
    <scope>NUCLEOTIDE SEQUENCE [LARGE SCALE GENOMIC DNA]</scope>
    <source>
        <strain evidence="10 11">CECT 8305</strain>
    </source>
</reference>
<comment type="similarity">
    <text evidence="8">Belongs to the FtsQ/DivIB family. FtsQ subfamily.</text>
</comment>
<name>A0A7W9Q4I4_9ACTN</name>
<dbReference type="AlphaFoldDB" id="A0A7W9Q4I4"/>
<proteinExistence type="inferred from homology"/>
<dbReference type="Pfam" id="PF03799">
    <property type="entry name" value="FtsQ_DivIB_C"/>
    <property type="match status" value="1"/>
</dbReference>
<dbReference type="PANTHER" id="PTHR37820">
    <property type="entry name" value="CELL DIVISION PROTEIN DIVIB"/>
    <property type="match status" value="1"/>
</dbReference>
<keyword evidence="7 8" id="KW-0131">Cell cycle</keyword>
<dbReference type="Pfam" id="PF08478">
    <property type="entry name" value="POTRA_1"/>
    <property type="match status" value="1"/>
</dbReference>
<feature type="domain" description="POTRA" evidence="9">
    <location>
        <begin position="24"/>
        <end position="93"/>
    </location>
</feature>
<dbReference type="GO" id="GO:0090529">
    <property type="term" value="P:cell septum assembly"/>
    <property type="evidence" value="ECO:0007669"/>
    <property type="project" value="InterPro"/>
</dbReference>
<dbReference type="EMBL" id="JACHJL010000001">
    <property type="protein sequence ID" value="MBB5933485.1"/>
    <property type="molecule type" value="Genomic_DNA"/>
</dbReference>
<dbReference type="InterPro" id="IPR026579">
    <property type="entry name" value="FtsQ"/>
</dbReference>
<comment type="function">
    <text evidence="8">Essential cell division protein.</text>
</comment>
<organism evidence="10 11">
    <name type="scientific">Streptomyces zagrosensis</name>
    <dbReference type="NCBI Taxonomy" id="1042984"/>
    <lineage>
        <taxon>Bacteria</taxon>
        <taxon>Bacillati</taxon>
        <taxon>Actinomycetota</taxon>
        <taxon>Actinomycetes</taxon>
        <taxon>Kitasatosporales</taxon>
        <taxon>Streptomycetaceae</taxon>
        <taxon>Streptomyces</taxon>
    </lineage>
</organism>
<keyword evidence="6 8" id="KW-0472">Membrane</keyword>
<dbReference type="PROSITE" id="PS51779">
    <property type="entry name" value="POTRA"/>
    <property type="match status" value="1"/>
</dbReference>
<keyword evidence="2 8" id="KW-1003">Cell membrane</keyword>
<dbReference type="GO" id="GO:0032153">
    <property type="term" value="C:cell division site"/>
    <property type="evidence" value="ECO:0007669"/>
    <property type="project" value="UniProtKB-UniRule"/>
</dbReference>
<evidence type="ECO:0000256" key="5">
    <source>
        <dbReference type="ARBA" id="ARBA00022989"/>
    </source>
</evidence>
<evidence type="ECO:0000313" key="10">
    <source>
        <dbReference type="EMBL" id="MBB5933485.1"/>
    </source>
</evidence>
<gene>
    <name evidence="8" type="primary">ftsQ</name>
    <name evidence="10" type="ORF">FHS42_000503</name>
</gene>
<comment type="caution">
    <text evidence="10">The sequence shown here is derived from an EMBL/GenBank/DDBJ whole genome shotgun (WGS) entry which is preliminary data.</text>
</comment>
<comment type="subcellular location">
    <subcellularLocation>
        <location evidence="8">Cell membrane</location>
        <topology evidence="8">Single-pass type II membrane protein</topology>
    </subcellularLocation>
    <subcellularLocation>
        <location evidence="1">Membrane</location>
    </subcellularLocation>
    <text evidence="8">Localizes to the division septum.</text>
</comment>
<evidence type="ECO:0000256" key="2">
    <source>
        <dbReference type="ARBA" id="ARBA00022475"/>
    </source>
</evidence>
<dbReference type="GO" id="GO:0043093">
    <property type="term" value="P:FtsZ-dependent cytokinesis"/>
    <property type="evidence" value="ECO:0007669"/>
    <property type="project" value="UniProtKB-UniRule"/>
</dbReference>
<evidence type="ECO:0000256" key="6">
    <source>
        <dbReference type="ARBA" id="ARBA00023136"/>
    </source>
</evidence>
<dbReference type="PANTHER" id="PTHR37820:SF1">
    <property type="entry name" value="CELL DIVISION PROTEIN FTSQ"/>
    <property type="match status" value="1"/>
</dbReference>
<evidence type="ECO:0000256" key="1">
    <source>
        <dbReference type="ARBA" id="ARBA00004370"/>
    </source>
</evidence>
<keyword evidence="5 8" id="KW-1133">Transmembrane helix</keyword>
<dbReference type="Gene3D" id="3.10.20.310">
    <property type="entry name" value="membrane protein fhac"/>
    <property type="match status" value="1"/>
</dbReference>
<dbReference type="InterPro" id="IPR005548">
    <property type="entry name" value="Cell_div_FtsQ/DivIB_C"/>
</dbReference>
<evidence type="ECO:0000259" key="9">
    <source>
        <dbReference type="PROSITE" id="PS51779"/>
    </source>
</evidence>
<dbReference type="InterPro" id="IPR034746">
    <property type="entry name" value="POTRA"/>
</dbReference>
<keyword evidence="4 8" id="KW-0812">Transmembrane</keyword>
<accession>A0A7W9Q4I4</accession>
<evidence type="ECO:0000256" key="4">
    <source>
        <dbReference type="ARBA" id="ARBA00022692"/>
    </source>
</evidence>
<dbReference type="Proteomes" id="UP000588098">
    <property type="component" value="Unassembled WGS sequence"/>
</dbReference>
<protein>
    <recommendedName>
        <fullName evidence="8">Cell division protein FtsQ</fullName>
    </recommendedName>
</protein>
<dbReference type="InterPro" id="IPR013685">
    <property type="entry name" value="POTRA_FtsQ_type"/>
</dbReference>
<dbReference type="InterPro" id="IPR050487">
    <property type="entry name" value="FtsQ_DivIB"/>
</dbReference>
<evidence type="ECO:0000256" key="3">
    <source>
        <dbReference type="ARBA" id="ARBA00022618"/>
    </source>
</evidence>
<dbReference type="HAMAP" id="MF_00911">
    <property type="entry name" value="FtsQ_subfam"/>
    <property type="match status" value="1"/>
</dbReference>